<sequence length="404" mass="44229">MTIKVEPDPSAVEAEAVVSPLDLRRVGKPLSEGNVGEAALQAEEEGQPRPTSAPSTPQGLRGQHRHLSSRRSSKSCGEKSKMWQSGHSHSTLRMSLHIDKLAMGFSVRTVDWQREALEHEQTEQWHRSGRGHDLSGAGLSAAQGQVAQARDRDFDGVFLRSYDAISAIQATIRTADCCHDAFNELDATVTDVDHMLRHVEVLFSGETHRTIVSLKHLCVQLEMSSSVCAIYAQQPELSCISRLCGGESKLRALKSAGEAEIIKQTKAVVTYATAFLLEHGFRASELREFRHRDLPLPPGLDSPGSEKEGSRRFSDAIVPLQTQSLRDIGVRTFRRCASLLQLRQSVSIRWMPQGDAGAATTHARLEACRLTASDLPPISSSERVGERPSCAESMGMDSSMGIIT</sequence>
<dbReference type="AlphaFoldDB" id="A0AB34IX34"/>
<evidence type="ECO:0000313" key="3">
    <source>
        <dbReference type="Proteomes" id="UP001515480"/>
    </source>
</evidence>
<feature type="region of interest" description="Disordered" evidence="1">
    <location>
        <begin position="377"/>
        <end position="404"/>
    </location>
</feature>
<feature type="region of interest" description="Disordered" evidence="1">
    <location>
        <begin position="292"/>
        <end position="313"/>
    </location>
</feature>
<reference evidence="2 3" key="1">
    <citation type="journal article" date="2024" name="Science">
        <title>Giant polyketide synthase enzymes in the biosynthesis of giant marine polyether toxins.</title>
        <authorList>
            <person name="Fallon T.R."/>
            <person name="Shende V.V."/>
            <person name="Wierzbicki I.H."/>
            <person name="Pendleton A.L."/>
            <person name="Watervoot N.F."/>
            <person name="Auber R.P."/>
            <person name="Gonzalez D.J."/>
            <person name="Wisecaver J.H."/>
            <person name="Moore B.S."/>
        </authorList>
    </citation>
    <scope>NUCLEOTIDE SEQUENCE [LARGE SCALE GENOMIC DNA]</scope>
    <source>
        <strain evidence="2 3">12B1</strain>
    </source>
</reference>
<feature type="compositionally biased region" description="Basic residues" evidence="1">
    <location>
        <begin position="62"/>
        <end position="73"/>
    </location>
</feature>
<accession>A0AB34IX34</accession>
<keyword evidence="3" id="KW-1185">Reference proteome</keyword>
<feature type="compositionally biased region" description="Polar residues" evidence="1">
    <location>
        <begin position="49"/>
        <end position="58"/>
    </location>
</feature>
<evidence type="ECO:0000313" key="2">
    <source>
        <dbReference type="EMBL" id="KAL1507679.1"/>
    </source>
</evidence>
<gene>
    <name evidence="2" type="ORF">AB1Y20_007294</name>
</gene>
<proteinExistence type="predicted"/>
<protein>
    <submittedName>
        <fullName evidence="2">Uncharacterized protein</fullName>
    </submittedName>
</protein>
<dbReference type="EMBL" id="JBGBPQ010000017">
    <property type="protein sequence ID" value="KAL1507679.1"/>
    <property type="molecule type" value="Genomic_DNA"/>
</dbReference>
<dbReference type="Proteomes" id="UP001515480">
    <property type="component" value="Unassembled WGS sequence"/>
</dbReference>
<evidence type="ECO:0000256" key="1">
    <source>
        <dbReference type="SAM" id="MobiDB-lite"/>
    </source>
</evidence>
<organism evidence="2 3">
    <name type="scientific">Prymnesium parvum</name>
    <name type="common">Toxic golden alga</name>
    <dbReference type="NCBI Taxonomy" id="97485"/>
    <lineage>
        <taxon>Eukaryota</taxon>
        <taxon>Haptista</taxon>
        <taxon>Haptophyta</taxon>
        <taxon>Prymnesiophyceae</taxon>
        <taxon>Prymnesiales</taxon>
        <taxon>Prymnesiaceae</taxon>
        <taxon>Prymnesium</taxon>
    </lineage>
</organism>
<comment type="caution">
    <text evidence="2">The sequence shown here is derived from an EMBL/GenBank/DDBJ whole genome shotgun (WGS) entry which is preliminary data.</text>
</comment>
<feature type="compositionally biased region" description="Basic and acidic residues" evidence="1">
    <location>
        <begin position="304"/>
        <end position="313"/>
    </location>
</feature>
<name>A0AB34IX34_PRYPA</name>
<feature type="region of interest" description="Disordered" evidence="1">
    <location>
        <begin position="23"/>
        <end position="88"/>
    </location>
</feature>